<comment type="caution">
    <text evidence="2">The sequence shown here is derived from an EMBL/GenBank/DDBJ whole genome shotgun (WGS) entry which is preliminary data.</text>
</comment>
<proteinExistence type="predicted"/>
<evidence type="ECO:0000313" key="3">
    <source>
        <dbReference type="Proteomes" id="UP001590951"/>
    </source>
</evidence>
<gene>
    <name evidence="2" type="ORF">ABVK25_005006</name>
</gene>
<evidence type="ECO:0000313" key="2">
    <source>
        <dbReference type="EMBL" id="KAL2054702.1"/>
    </source>
</evidence>
<keyword evidence="3" id="KW-1185">Reference proteome</keyword>
<feature type="compositionally biased region" description="Basic and acidic residues" evidence="1">
    <location>
        <begin position="69"/>
        <end position="91"/>
    </location>
</feature>
<name>A0ABR4BA30_9LECA</name>
<feature type="region of interest" description="Disordered" evidence="1">
    <location>
        <begin position="68"/>
        <end position="103"/>
    </location>
</feature>
<accession>A0ABR4BA30</accession>
<sequence>MPPPAPTQATASNSHADLAQAFQDLAKYNISSWPTFQSRILLRSANRLPFTHTFSEPISHCFKANALDQGRKDRGGDGKATHRFGAQDRRSTRQCRWTGQVHR</sequence>
<dbReference type="EMBL" id="JBHFEH010000014">
    <property type="protein sequence ID" value="KAL2054702.1"/>
    <property type="molecule type" value="Genomic_DNA"/>
</dbReference>
<evidence type="ECO:0000256" key="1">
    <source>
        <dbReference type="SAM" id="MobiDB-lite"/>
    </source>
</evidence>
<reference evidence="2 3" key="1">
    <citation type="submission" date="2024-09" db="EMBL/GenBank/DDBJ databases">
        <title>Rethinking Asexuality: The Enigmatic Case of Functional Sexual Genes in Lepraria (Stereocaulaceae).</title>
        <authorList>
            <person name="Doellman M."/>
            <person name="Sun Y."/>
            <person name="Barcenas-Pena A."/>
            <person name="Lumbsch H.T."/>
            <person name="Grewe F."/>
        </authorList>
    </citation>
    <scope>NUCLEOTIDE SEQUENCE [LARGE SCALE GENOMIC DNA]</scope>
    <source>
        <strain evidence="2 3">Grewe 0041</strain>
    </source>
</reference>
<organism evidence="2 3">
    <name type="scientific">Lepraria finkii</name>
    <dbReference type="NCBI Taxonomy" id="1340010"/>
    <lineage>
        <taxon>Eukaryota</taxon>
        <taxon>Fungi</taxon>
        <taxon>Dikarya</taxon>
        <taxon>Ascomycota</taxon>
        <taxon>Pezizomycotina</taxon>
        <taxon>Lecanoromycetes</taxon>
        <taxon>OSLEUM clade</taxon>
        <taxon>Lecanoromycetidae</taxon>
        <taxon>Lecanorales</taxon>
        <taxon>Lecanorineae</taxon>
        <taxon>Stereocaulaceae</taxon>
        <taxon>Lepraria</taxon>
    </lineage>
</organism>
<dbReference type="Proteomes" id="UP001590951">
    <property type="component" value="Unassembled WGS sequence"/>
</dbReference>
<protein>
    <submittedName>
        <fullName evidence="2">Uncharacterized protein</fullName>
    </submittedName>
</protein>